<evidence type="ECO:0000313" key="3">
    <source>
        <dbReference type="Proteomes" id="UP000006514"/>
    </source>
</evidence>
<gene>
    <name evidence="2" type="ORF">AURDEDRAFT_174217</name>
</gene>
<sequence length="370" mass="40535">MAVGVTSPPESPNTRLRRQAAARRAAQSASSAGGSSTPGSPAVPIDPVLRGPAGQPSALQPTTVENNTDNHRRRRRSPSPEPYRDLTPQANQLLSNPNKRLKAGSASDLLEFARARPDVRLMLLYHSLLQAEDKKQDTIVDTWTMPEDLKDNIAMLIFAVLASPVITTYRNSLIPTIMGLLRHHGRLPEGLAMASMKKIRTYISRTATNQRSSIKKKACLRSSIKGKWHITKLAQLLLAKAPDLQVTSALLTRLAFIRFQLVNAPTDKVKGDKFWPHVSDKLQEMTSAATDEADLSSVLKSYLDNDEELYTKGAPKKPTLASFDELSDLQQRVDMSAALIEVNTVQEDSDADGDGGNGEDGDDEDEDIFS</sequence>
<feature type="compositionally biased region" description="Polar residues" evidence="1">
    <location>
        <begin position="88"/>
        <end position="97"/>
    </location>
</feature>
<name>J0CZ32_AURST</name>
<feature type="region of interest" description="Disordered" evidence="1">
    <location>
        <begin position="1"/>
        <end position="97"/>
    </location>
</feature>
<dbReference type="Proteomes" id="UP000006514">
    <property type="component" value="Unassembled WGS sequence"/>
</dbReference>
<feature type="region of interest" description="Disordered" evidence="1">
    <location>
        <begin position="343"/>
        <end position="370"/>
    </location>
</feature>
<feature type="compositionally biased region" description="Acidic residues" evidence="1">
    <location>
        <begin position="347"/>
        <end position="370"/>
    </location>
</feature>
<evidence type="ECO:0000256" key="1">
    <source>
        <dbReference type="SAM" id="MobiDB-lite"/>
    </source>
</evidence>
<dbReference type="KEGG" id="adl:AURDEDRAFT_174217"/>
<accession>J0CZ32</accession>
<proteinExistence type="predicted"/>
<organism evidence="2 3">
    <name type="scientific">Auricularia subglabra (strain TFB-10046 / SS5)</name>
    <name type="common">White-rot fungus</name>
    <name type="synonym">Auricularia delicata (strain TFB10046)</name>
    <dbReference type="NCBI Taxonomy" id="717982"/>
    <lineage>
        <taxon>Eukaryota</taxon>
        <taxon>Fungi</taxon>
        <taxon>Dikarya</taxon>
        <taxon>Basidiomycota</taxon>
        <taxon>Agaricomycotina</taxon>
        <taxon>Agaricomycetes</taxon>
        <taxon>Auriculariales</taxon>
        <taxon>Auriculariaceae</taxon>
        <taxon>Auricularia</taxon>
    </lineage>
</organism>
<feature type="compositionally biased region" description="Low complexity" evidence="1">
    <location>
        <begin position="22"/>
        <end position="35"/>
    </location>
</feature>
<feature type="compositionally biased region" description="Polar residues" evidence="1">
    <location>
        <begin position="57"/>
        <end position="67"/>
    </location>
</feature>
<dbReference type="EMBL" id="JH687855">
    <property type="protein sequence ID" value="EJD36694.1"/>
    <property type="molecule type" value="Genomic_DNA"/>
</dbReference>
<protein>
    <submittedName>
        <fullName evidence="2">Uncharacterized protein</fullName>
    </submittedName>
</protein>
<reference evidence="3" key="1">
    <citation type="journal article" date="2012" name="Science">
        <title>The Paleozoic origin of enzymatic lignin decomposition reconstructed from 31 fungal genomes.</title>
        <authorList>
            <person name="Floudas D."/>
            <person name="Binder M."/>
            <person name="Riley R."/>
            <person name="Barry K."/>
            <person name="Blanchette R.A."/>
            <person name="Henrissat B."/>
            <person name="Martinez A.T."/>
            <person name="Otillar R."/>
            <person name="Spatafora J.W."/>
            <person name="Yadav J.S."/>
            <person name="Aerts A."/>
            <person name="Benoit I."/>
            <person name="Boyd A."/>
            <person name="Carlson A."/>
            <person name="Copeland A."/>
            <person name="Coutinho P.M."/>
            <person name="de Vries R.P."/>
            <person name="Ferreira P."/>
            <person name="Findley K."/>
            <person name="Foster B."/>
            <person name="Gaskell J."/>
            <person name="Glotzer D."/>
            <person name="Gorecki P."/>
            <person name="Heitman J."/>
            <person name="Hesse C."/>
            <person name="Hori C."/>
            <person name="Igarashi K."/>
            <person name="Jurgens J.A."/>
            <person name="Kallen N."/>
            <person name="Kersten P."/>
            <person name="Kohler A."/>
            <person name="Kuees U."/>
            <person name="Kumar T.K.A."/>
            <person name="Kuo A."/>
            <person name="LaButti K."/>
            <person name="Larrondo L.F."/>
            <person name="Lindquist E."/>
            <person name="Ling A."/>
            <person name="Lombard V."/>
            <person name="Lucas S."/>
            <person name="Lundell T."/>
            <person name="Martin R."/>
            <person name="McLaughlin D.J."/>
            <person name="Morgenstern I."/>
            <person name="Morin E."/>
            <person name="Murat C."/>
            <person name="Nagy L.G."/>
            <person name="Nolan M."/>
            <person name="Ohm R.A."/>
            <person name="Patyshakuliyeva A."/>
            <person name="Rokas A."/>
            <person name="Ruiz-Duenas F.J."/>
            <person name="Sabat G."/>
            <person name="Salamov A."/>
            <person name="Samejima M."/>
            <person name="Schmutz J."/>
            <person name="Slot J.C."/>
            <person name="St John F."/>
            <person name="Stenlid J."/>
            <person name="Sun H."/>
            <person name="Sun S."/>
            <person name="Syed K."/>
            <person name="Tsang A."/>
            <person name="Wiebenga A."/>
            <person name="Young D."/>
            <person name="Pisabarro A."/>
            <person name="Eastwood D.C."/>
            <person name="Martin F."/>
            <person name="Cullen D."/>
            <person name="Grigoriev I.V."/>
            <person name="Hibbett D.S."/>
        </authorList>
    </citation>
    <scope>NUCLEOTIDE SEQUENCE [LARGE SCALE GENOMIC DNA]</scope>
    <source>
        <strain evidence="3">TFB10046</strain>
    </source>
</reference>
<keyword evidence="3" id="KW-1185">Reference proteome</keyword>
<dbReference type="OrthoDB" id="3236341at2759"/>
<evidence type="ECO:0000313" key="2">
    <source>
        <dbReference type="EMBL" id="EJD36694.1"/>
    </source>
</evidence>
<dbReference type="AlphaFoldDB" id="J0CZ32"/>
<dbReference type="InParanoid" id="J0CZ32"/>